<dbReference type="PRINTS" id="PR01438">
    <property type="entry name" value="UNVRSLSTRESS"/>
</dbReference>
<dbReference type="Pfam" id="PF00582">
    <property type="entry name" value="Usp"/>
    <property type="match status" value="1"/>
</dbReference>
<accession>A0A098LDC9</accession>
<protein>
    <recommendedName>
        <fullName evidence="2">UspA domain-containing protein</fullName>
    </recommendedName>
</protein>
<dbReference type="OrthoDB" id="1522603at2"/>
<feature type="domain" description="UspA" evidence="2">
    <location>
        <begin position="17"/>
        <end position="161"/>
    </location>
</feature>
<dbReference type="Gene3D" id="3.40.50.12370">
    <property type="match status" value="1"/>
</dbReference>
<dbReference type="InterPro" id="IPR006015">
    <property type="entry name" value="Universal_stress_UspA"/>
</dbReference>
<dbReference type="EMBL" id="BBLT01000004">
    <property type="protein sequence ID" value="GAL84930.1"/>
    <property type="molecule type" value="Genomic_DNA"/>
</dbReference>
<dbReference type="STRING" id="153721.MYP_2158"/>
<dbReference type="PANTHER" id="PTHR46268">
    <property type="entry name" value="STRESS RESPONSE PROTEIN NHAX"/>
    <property type="match status" value="1"/>
</dbReference>
<comment type="caution">
    <text evidence="3">The sequence shown here is derived from an EMBL/GenBank/DDBJ whole genome shotgun (WGS) entry which is preliminary data.</text>
</comment>
<proteinExistence type="inferred from homology"/>
<evidence type="ECO:0000313" key="3">
    <source>
        <dbReference type="EMBL" id="GAL84930.1"/>
    </source>
</evidence>
<name>A0A098LDC9_9BACT</name>
<dbReference type="AlphaFoldDB" id="A0A098LDC9"/>
<evidence type="ECO:0000259" key="2">
    <source>
        <dbReference type="Pfam" id="PF00582"/>
    </source>
</evidence>
<organism evidence="3 4">
    <name type="scientific">Sporocytophaga myxococcoides</name>
    <dbReference type="NCBI Taxonomy" id="153721"/>
    <lineage>
        <taxon>Bacteria</taxon>
        <taxon>Pseudomonadati</taxon>
        <taxon>Bacteroidota</taxon>
        <taxon>Cytophagia</taxon>
        <taxon>Cytophagales</taxon>
        <taxon>Cytophagaceae</taxon>
        <taxon>Sporocytophaga</taxon>
    </lineage>
</organism>
<sequence>MSKFCRRIHFYTNLLIMKTILLPTDFSKASEKAMEYAILIAQRNNARIVVAHAYLLPVFSSILAPSVMDCMIEEVVQKTDSKLISICKKISSHFSDSGKQLECEYVSAYSVPETEIKNVAHLKKPDLIIMGTNSRDNLQAFLRSTTSRIIDTVSFPLLIVHENTIVAPIEKIHMAIENITKDAVEASQLINLASSFKASITLLHVKPNNKVNESKGNFLFADFIKNFIDYSSIKLKTCISNNVEEGLKTSLSEDSSDLLVLIKYSRKWLDELFHKSIIRAFIKKGDLPILILHRT</sequence>
<keyword evidence="4" id="KW-1185">Reference proteome</keyword>
<dbReference type="eggNOG" id="COG0589">
    <property type="taxonomic scope" value="Bacteria"/>
</dbReference>
<dbReference type="Proteomes" id="UP000030185">
    <property type="component" value="Unassembled WGS sequence"/>
</dbReference>
<dbReference type="PANTHER" id="PTHR46268:SF6">
    <property type="entry name" value="UNIVERSAL STRESS PROTEIN UP12"/>
    <property type="match status" value="1"/>
</dbReference>
<reference evidence="3 4" key="1">
    <citation type="submission" date="2014-09" db="EMBL/GenBank/DDBJ databases">
        <title>Sporocytophaga myxococcoides PG-01 genome sequencing.</title>
        <authorList>
            <person name="Liu L."/>
            <person name="Gao P.J."/>
            <person name="Chen G.J."/>
            <person name="Wang L.S."/>
        </authorList>
    </citation>
    <scope>NUCLEOTIDE SEQUENCE [LARGE SCALE GENOMIC DNA]</scope>
    <source>
        <strain evidence="3 4">PG-01</strain>
    </source>
</reference>
<evidence type="ECO:0000313" key="4">
    <source>
        <dbReference type="Proteomes" id="UP000030185"/>
    </source>
</evidence>
<dbReference type="CDD" id="cd00293">
    <property type="entry name" value="USP-like"/>
    <property type="match status" value="1"/>
</dbReference>
<gene>
    <name evidence="3" type="ORF">MYP_2158</name>
</gene>
<dbReference type="InterPro" id="IPR006016">
    <property type="entry name" value="UspA"/>
</dbReference>
<dbReference type="SUPFAM" id="SSF52402">
    <property type="entry name" value="Adenine nucleotide alpha hydrolases-like"/>
    <property type="match status" value="2"/>
</dbReference>
<evidence type="ECO:0000256" key="1">
    <source>
        <dbReference type="ARBA" id="ARBA00008791"/>
    </source>
</evidence>
<comment type="similarity">
    <text evidence="1">Belongs to the universal stress protein A family.</text>
</comment>